<proteinExistence type="predicted"/>
<organism evidence="1 2">
    <name type="scientific">Genlisea aurea</name>
    <dbReference type="NCBI Taxonomy" id="192259"/>
    <lineage>
        <taxon>Eukaryota</taxon>
        <taxon>Viridiplantae</taxon>
        <taxon>Streptophyta</taxon>
        <taxon>Embryophyta</taxon>
        <taxon>Tracheophyta</taxon>
        <taxon>Spermatophyta</taxon>
        <taxon>Magnoliopsida</taxon>
        <taxon>eudicotyledons</taxon>
        <taxon>Gunneridae</taxon>
        <taxon>Pentapetalae</taxon>
        <taxon>asterids</taxon>
        <taxon>lamiids</taxon>
        <taxon>Lamiales</taxon>
        <taxon>Lentibulariaceae</taxon>
        <taxon>Genlisea</taxon>
    </lineage>
</organism>
<accession>S8D870</accession>
<sequence length="70" mass="7855">LNDESADVKAVTSLSIKAANVATQWLELLIQDTRGRLAALKRSKKRIRAIIYTELPLLLSREFSCPSQKD</sequence>
<comment type="caution">
    <text evidence="1">The sequence shown here is derived from an EMBL/GenBank/DDBJ whole genome shotgun (WGS) entry which is preliminary data.</text>
</comment>
<dbReference type="Proteomes" id="UP000015453">
    <property type="component" value="Unassembled WGS sequence"/>
</dbReference>
<keyword evidence="2" id="KW-1185">Reference proteome</keyword>
<evidence type="ECO:0000313" key="2">
    <source>
        <dbReference type="Proteomes" id="UP000015453"/>
    </source>
</evidence>
<dbReference type="PANTHER" id="PTHR33924:SF5">
    <property type="entry name" value="CATION-TRANSPORTING ATPASE"/>
    <property type="match status" value="1"/>
</dbReference>
<dbReference type="PANTHER" id="PTHR33924">
    <property type="entry name" value="CATION-TRANSPORTING ATPASE"/>
    <property type="match status" value="1"/>
</dbReference>
<gene>
    <name evidence="1" type="ORF">M569_15949</name>
</gene>
<dbReference type="OrthoDB" id="1930341at2759"/>
<reference evidence="1 2" key="1">
    <citation type="journal article" date="2013" name="BMC Genomics">
        <title>The miniature genome of a carnivorous plant Genlisea aurea contains a low number of genes and short non-coding sequences.</title>
        <authorList>
            <person name="Leushkin E.V."/>
            <person name="Sutormin R.A."/>
            <person name="Nabieva E.R."/>
            <person name="Penin A.A."/>
            <person name="Kondrashov A.S."/>
            <person name="Logacheva M.D."/>
        </authorList>
    </citation>
    <scope>NUCLEOTIDE SEQUENCE [LARGE SCALE GENOMIC DNA]</scope>
</reference>
<dbReference type="EMBL" id="AUSU01008841">
    <property type="protein sequence ID" value="EPS58863.1"/>
    <property type="molecule type" value="Genomic_DNA"/>
</dbReference>
<feature type="non-terminal residue" evidence="1">
    <location>
        <position position="70"/>
    </location>
</feature>
<protein>
    <submittedName>
        <fullName evidence="1">Uncharacterized protein</fullName>
    </submittedName>
</protein>
<evidence type="ECO:0000313" key="1">
    <source>
        <dbReference type="EMBL" id="EPS58863.1"/>
    </source>
</evidence>
<feature type="non-terminal residue" evidence="1">
    <location>
        <position position="1"/>
    </location>
</feature>
<dbReference type="AlphaFoldDB" id="S8D870"/>
<name>S8D870_9LAMI</name>